<evidence type="ECO:0000313" key="3">
    <source>
        <dbReference type="Proteomes" id="UP000626109"/>
    </source>
</evidence>
<feature type="region of interest" description="Disordered" evidence="1">
    <location>
        <begin position="127"/>
        <end position="157"/>
    </location>
</feature>
<feature type="region of interest" description="Disordered" evidence="1">
    <location>
        <begin position="1"/>
        <end position="115"/>
    </location>
</feature>
<name>A0A813KZI5_POLGL</name>
<dbReference type="AlphaFoldDB" id="A0A813KZI5"/>
<feature type="compositionally biased region" description="Basic and acidic residues" evidence="1">
    <location>
        <begin position="29"/>
        <end position="39"/>
    </location>
</feature>
<evidence type="ECO:0000313" key="2">
    <source>
        <dbReference type="EMBL" id="CAE8716507.1"/>
    </source>
</evidence>
<feature type="compositionally biased region" description="Basic and acidic residues" evidence="1">
    <location>
        <begin position="66"/>
        <end position="84"/>
    </location>
</feature>
<organism evidence="2 3">
    <name type="scientific">Polarella glacialis</name>
    <name type="common">Dinoflagellate</name>
    <dbReference type="NCBI Taxonomy" id="89957"/>
    <lineage>
        <taxon>Eukaryota</taxon>
        <taxon>Sar</taxon>
        <taxon>Alveolata</taxon>
        <taxon>Dinophyceae</taxon>
        <taxon>Suessiales</taxon>
        <taxon>Suessiaceae</taxon>
        <taxon>Polarella</taxon>
    </lineage>
</organism>
<proteinExistence type="predicted"/>
<feature type="compositionally biased region" description="Basic residues" evidence="1">
    <location>
        <begin position="55"/>
        <end position="65"/>
    </location>
</feature>
<comment type="caution">
    <text evidence="2">The sequence shown here is derived from an EMBL/GenBank/DDBJ whole genome shotgun (WGS) entry which is preliminary data.</text>
</comment>
<sequence length="157" mass="16809">MATDDALNWDEVFGEAGPEDAAADAPAGSDKEAVGEKKDKKEKKEKKDKSDKKEKKEKKEKKRKAHEMDSENPVDHDQQAHEAMADMFGEDMFGEETLPGLGAADADAKVDEEDRDEFDEMLTGLMQNADEPGGVGSDAVGTPGSNFGFSSAAPGTA</sequence>
<dbReference type="Proteomes" id="UP000626109">
    <property type="component" value="Unassembled WGS sequence"/>
</dbReference>
<dbReference type="EMBL" id="CAJNNW010032974">
    <property type="protein sequence ID" value="CAE8716507.1"/>
    <property type="molecule type" value="Genomic_DNA"/>
</dbReference>
<reference evidence="2" key="1">
    <citation type="submission" date="2021-02" db="EMBL/GenBank/DDBJ databases">
        <authorList>
            <person name="Dougan E. K."/>
            <person name="Rhodes N."/>
            <person name="Thang M."/>
            <person name="Chan C."/>
        </authorList>
    </citation>
    <scope>NUCLEOTIDE SEQUENCE</scope>
</reference>
<protein>
    <submittedName>
        <fullName evidence="2">Uncharacterized protein</fullName>
    </submittedName>
</protein>
<evidence type="ECO:0000256" key="1">
    <source>
        <dbReference type="SAM" id="MobiDB-lite"/>
    </source>
</evidence>
<feature type="compositionally biased region" description="Basic and acidic residues" evidence="1">
    <location>
        <begin position="45"/>
        <end position="54"/>
    </location>
</feature>
<gene>
    <name evidence="2" type="ORF">PGLA2088_LOCUS39076</name>
</gene>
<feature type="non-terminal residue" evidence="2">
    <location>
        <position position="157"/>
    </location>
</feature>
<accession>A0A813KZI5</accession>